<reference evidence="2 3" key="1">
    <citation type="submission" date="2016-11" db="EMBL/GenBank/DDBJ databases">
        <title>Draft Genome Sequences of Nine Cyanobacterial Strains from Diverse Habitats.</title>
        <authorList>
            <person name="Zhu T."/>
            <person name="Hou S."/>
            <person name="Lu X."/>
            <person name="Hess W.R."/>
        </authorList>
    </citation>
    <scope>NUCLEOTIDE SEQUENCE [LARGE SCALE GENOMIC DNA]</scope>
    <source>
        <strain evidence="2 3">NIES-592</strain>
    </source>
</reference>
<dbReference type="InterPro" id="IPR044213">
    <property type="entry name" value="At2g44920-like"/>
</dbReference>
<proteinExistence type="predicted"/>
<dbReference type="SUPFAM" id="SSF141571">
    <property type="entry name" value="Pentapeptide repeat-like"/>
    <property type="match status" value="1"/>
</dbReference>
<comment type="caution">
    <text evidence="2">The sequence shown here is derived from an EMBL/GenBank/DDBJ whole genome shotgun (WGS) entry which is preliminary data.</text>
</comment>
<gene>
    <name evidence="2" type="ORF">NIES592_06735</name>
</gene>
<dbReference type="AlphaFoldDB" id="A0A1U7H3U0"/>
<dbReference type="InterPro" id="IPR001646">
    <property type="entry name" value="5peptide_repeat"/>
</dbReference>
<keyword evidence="1" id="KW-0732">Signal</keyword>
<dbReference type="EMBL" id="MRCA01000002">
    <property type="protein sequence ID" value="OKH15758.1"/>
    <property type="molecule type" value="Genomic_DNA"/>
</dbReference>
<organism evidence="2 3">
    <name type="scientific">Fischerella major NIES-592</name>
    <dbReference type="NCBI Taxonomy" id="210994"/>
    <lineage>
        <taxon>Bacteria</taxon>
        <taxon>Bacillati</taxon>
        <taxon>Cyanobacteriota</taxon>
        <taxon>Cyanophyceae</taxon>
        <taxon>Nostocales</taxon>
        <taxon>Hapalosiphonaceae</taxon>
        <taxon>Fischerella</taxon>
    </lineage>
</organism>
<dbReference type="PANTHER" id="PTHR47200">
    <property type="entry name" value="THYLAKOID LUMENAL 15 KDA PROTEIN 1, CHLOROPLASTIC"/>
    <property type="match status" value="1"/>
</dbReference>
<accession>A0A1U7H3U0</accession>
<evidence type="ECO:0000313" key="2">
    <source>
        <dbReference type="EMBL" id="OKH15758.1"/>
    </source>
</evidence>
<name>A0A1U7H3U0_9CYAN</name>
<dbReference type="RefSeq" id="WP_009457618.1">
    <property type="nucleotide sequence ID" value="NZ_MRCA01000002.1"/>
</dbReference>
<feature type="signal peptide" evidence="1">
    <location>
        <begin position="1"/>
        <end position="25"/>
    </location>
</feature>
<keyword evidence="3" id="KW-1185">Reference proteome</keyword>
<evidence type="ECO:0000256" key="1">
    <source>
        <dbReference type="SAM" id="SignalP"/>
    </source>
</evidence>
<dbReference type="OrthoDB" id="7872756at2"/>
<dbReference type="Pfam" id="PF00805">
    <property type="entry name" value="Pentapeptide"/>
    <property type="match status" value="2"/>
</dbReference>
<evidence type="ECO:0008006" key="4">
    <source>
        <dbReference type="Google" id="ProtNLM"/>
    </source>
</evidence>
<sequence length="164" mass="17961">MKSWRVFAVLILAMVVLLFPLSAEAAKSSSSRFAGYKQMSNADFSGQTLIREEFTKVKLDKANFSNADLRGAVFNNAYLEKANLHGADFTNGIAYLVDFRDADLSDAIFTDTMLLYSTFDNVEITGTDFTNAVLDGPELKKLCARANGVNSKTGVSTRESLECS</sequence>
<dbReference type="Proteomes" id="UP000186391">
    <property type="component" value="Unassembled WGS sequence"/>
</dbReference>
<dbReference type="GeneID" id="35798618"/>
<evidence type="ECO:0000313" key="3">
    <source>
        <dbReference type="Proteomes" id="UP000186391"/>
    </source>
</evidence>
<protein>
    <recommendedName>
        <fullName evidence="4">Low-complexity protein</fullName>
    </recommendedName>
</protein>
<dbReference type="Gene3D" id="2.160.20.80">
    <property type="entry name" value="E3 ubiquitin-protein ligase SopA"/>
    <property type="match status" value="1"/>
</dbReference>
<dbReference type="PANTHER" id="PTHR47200:SF2">
    <property type="entry name" value="THYLAKOID LUMENAL 15 KDA PROTEIN 1, CHLOROPLASTIC"/>
    <property type="match status" value="1"/>
</dbReference>
<feature type="chain" id="PRO_5010536266" description="Low-complexity protein" evidence="1">
    <location>
        <begin position="26"/>
        <end position="164"/>
    </location>
</feature>